<keyword evidence="2" id="KW-1185">Reference proteome</keyword>
<evidence type="ECO:0000313" key="2">
    <source>
        <dbReference type="Proteomes" id="UP001589943"/>
    </source>
</evidence>
<protein>
    <recommendedName>
        <fullName evidence="3">Lipoprotein</fullName>
    </recommendedName>
</protein>
<gene>
    <name evidence="1" type="ORF">ACFFF7_11980</name>
</gene>
<proteinExistence type="predicted"/>
<organism evidence="1 2">
    <name type="scientific">Novosphingobium aquiterrae</name>
    <dbReference type="NCBI Taxonomy" id="624388"/>
    <lineage>
        <taxon>Bacteria</taxon>
        <taxon>Pseudomonadati</taxon>
        <taxon>Pseudomonadota</taxon>
        <taxon>Alphaproteobacteria</taxon>
        <taxon>Sphingomonadales</taxon>
        <taxon>Sphingomonadaceae</taxon>
        <taxon>Novosphingobium</taxon>
    </lineage>
</organism>
<accession>A0ABV6PJY6</accession>
<dbReference type="EMBL" id="JBHLTL010000006">
    <property type="protein sequence ID" value="MFC0590136.1"/>
    <property type="molecule type" value="Genomic_DNA"/>
</dbReference>
<evidence type="ECO:0000313" key="1">
    <source>
        <dbReference type="EMBL" id="MFC0590136.1"/>
    </source>
</evidence>
<reference evidence="1 2" key="1">
    <citation type="submission" date="2024-09" db="EMBL/GenBank/DDBJ databases">
        <authorList>
            <person name="Sun Q."/>
            <person name="Mori K."/>
        </authorList>
    </citation>
    <scope>NUCLEOTIDE SEQUENCE [LARGE SCALE GENOMIC DNA]</scope>
    <source>
        <strain evidence="1 2">NCAIM B.02537</strain>
    </source>
</reference>
<dbReference type="RefSeq" id="WP_379481584.1">
    <property type="nucleotide sequence ID" value="NZ_JBHLTL010000006.1"/>
</dbReference>
<sequence length="256" mass="28819">MLCSLLTGCFFLPGNFVSQLDVRRDGTFDFTYVGEIVTTLPEEGGARKWDPAMAHCYREDSDDERTCATDEIARQRTRFDASENAREQQAADIAELVGYDAYDEAANEEFARKMENFKGWDKVAYKGHGVFAVEYRLSGTLEREMTFPVLPQAQMVMPFLTIRRAKDMVVEVEAPGLTPHRLREVMLRALQGANGTSDRNDVPMFNRARGRFTLTSDTDLTASNGEESVSGDRHTVVWTIDGDTEIVPQAQIVLDR</sequence>
<evidence type="ECO:0008006" key="3">
    <source>
        <dbReference type="Google" id="ProtNLM"/>
    </source>
</evidence>
<comment type="caution">
    <text evidence="1">The sequence shown here is derived from an EMBL/GenBank/DDBJ whole genome shotgun (WGS) entry which is preliminary data.</text>
</comment>
<dbReference type="Proteomes" id="UP001589943">
    <property type="component" value="Unassembled WGS sequence"/>
</dbReference>
<name>A0ABV6PJY6_9SPHN</name>